<evidence type="ECO:0000313" key="3">
    <source>
        <dbReference type="Proteomes" id="UP001177744"/>
    </source>
</evidence>
<evidence type="ECO:0000256" key="1">
    <source>
        <dbReference type="SAM" id="MobiDB-lite"/>
    </source>
</evidence>
<keyword evidence="3" id="KW-1185">Reference proteome</keyword>
<dbReference type="AlphaFoldDB" id="A0AA40HEN7"/>
<comment type="caution">
    <text evidence="2">The sequence shown here is derived from an EMBL/GenBank/DDBJ whole genome shotgun (WGS) entry which is preliminary data.</text>
</comment>
<feature type="region of interest" description="Disordered" evidence="1">
    <location>
        <begin position="1"/>
        <end position="20"/>
    </location>
</feature>
<gene>
    <name evidence="2" type="ORF">QTO34_009921</name>
</gene>
<protein>
    <submittedName>
        <fullName evidence="2">Uncharacterized protein</fullName>
    </submittedName>
</protein>
<sequence length="124" mass="14262">MYSSTENGLGLQDEHQRANANLQRLQAQKQQGQGLLNGLDEQESQLQEQLREICTSEEELATLGKSGVAYSKEQQDWGRVWSQGRASWDLLRGTFMAHSRKSVQCKWMKRQGIERKELKTHSNQ</sequence>
<dbReference type="Proteomes" id="UP001177744">
    <property type="component" value="Unassembled WGS sequence"/>
</dbReference>
<dbReference type="EMBL" id="JAULJE010000021">
    <property type="protein sequence ID" value="KAK1329738.1"/>
    <property type="molecule type" value="Genomic_DNA"/>
</dbReference>
<organism evidence="2 3">
    <name type="scientific">Cnephaeus nilssonii</name>
    <name type="common">Northern bat</name>
    <name type="synonym">Eptesicus nilssonii</name>
    <dbReference type="NCBI Taxonomy" id="3371016"/>
    <lineage>
        <taxon>Eukaryota</taxon>
        <taxon>Metazoa</taxon>
        <taxon>Chordata</taxon>
        <taxon>Craniata</taxon>
        <taxon>Vertebrata</taxon>
        <taxon>Euteleostomi</taxon>
        <taxon>Mammalia</taxon>
        <taxon>Eutheria</taxon>
        <taxon>Laurasiatheria</taxon>
        <taxon>Chiroptera</taxon>
        <taxon>Yangochiroptera</taxon>
        <taxon>Vespertilionidae</taxon>
        <taxon>Cnephaeus</taxon>
    </lineage>
</organism>
<evidence type="ECO:0000313" key="2">
    <source>
        <dbReference type="EMBL" id="KAK1329738.1"/>
    </source>
</evidence>
<accession>A0AA40HEN7</accession>
<reference evidence="2" key="1">
    <citation type="submission" date="2023-06" db="EMBL/GenBank/DDBJ databases">
        <title>Reference genome for the Northern bat (Eptesicus nilssonii), a most northern bat species.</title>
        <authorList>
            <person name="Laine V.N."/>
            <person name="Pulliainen A.T."/>
            <person name="Lilley T.M."/>
        </authorList>
    </citation>
    <scope>NUCLEOTIDE SEQUENCE</scope>
    <source>
        <strain evidence="2">BLF_Eptnil</strain>
        <tissue evidence="2">Kidney</tissue>
    </source>
</reference>
<name>A0AA40HEN7_CNENI</name>
<proteinExistence type="predicted"/>